<dbReference type="EMBL" id="JAHRIP010004053">
    <property type="protein sequence ID" value="MEQ2281579.1"/>
    <property type="molecule type" value="Genomic_DNA"/>
</dbReference>
<proteinExistence type="predicted"/>
<keyword evidence="2" id="KW-1185">Reference proteome</keyword>
<organism evidence="1 2">
    <name type="scientific">Ameca splendens</name>
    <dbReference type="NCBI Taxonomy" id="208324"/>
    <lineage>
        <taxon>Eukaryota</taxon>
        <taxon>Metazoa</taxon>
        <taxon>Chordata</taxon>
        <taxon>Craniata</taxon>
        <taxon>Vertebrata</taxon>
        <taxon>Euteleostomi</taxon>
        <taxon>Actinopterygii</taxon>
        <taxon>Neopterygii</taxon>
        <taxon>Teleostei</taxon>
        <taxon>Neoteleostei</taxon>
        <taxon>Acanthomorphata</taxon>
        <taxon>Ovalentaria</taxon>
        <taxon>Atherinomorphae</taxon>
        <taxon>Cyprinodontiformes</taxon>
        <taxon>Goodeidae</taxon>
        <taxon>Ameca</taxon>
    </lineage>
</organism>
<evidence type="ECO:0000313" key="2">
    <source>
        <dbReference type="Proteomes" id="UP001469553"/>
    </source>
</evidence>
<reference evidence="1 2" key="1">
    <citation type="submission" date="2021-06" db="EMBL/GenBank/DDBJ databases">
        <authorList>
            <person name="Palmer J.M."/>
        </authorList>
    </citation>
    <scope>NUCLEOTIDE SEQUENCE [LARGE SCALE GENOMIC DNA]</scope>
    <source>
        <strain evidence="1 2">AS_MEX2019</strain>
        <tissue evidence="1">Muscle</tissue>
    </source>
</reference>
<sequence>MFYCVLHRTACIYSGSNFEGLCLGNFGQNVPPLYSYTLLCVSVSHKTPLNTDICVGNVTKCEKENEKAVNAFQGNALISVTLLNMLNYWHVPKYVPINFTQKPIERSESVMLETDAVV</sequence>
<name>A0ABV0XJC5_9TELE</name>
<comment type="caution">
    <text evidence="1">The sequence shown here is derived from an EMBL/GenBank/DDBJ whole genome shotgun (WGS) entry which is preliminary data.</text>
</comment>
<gene>
    <name evidence="1" type="ORF">AMECASPLE_031922</name>
</gene>
<evidence type="ECO:0000313" key="1">
    <source>
        <dbReference type="EMBL" id="MEQ2281579.1"/>
    </source>
</evidence>
<accession>A0ABV0XJC5</accession>
<protein>
    <submittedName>
        <fullName evidence="1">Uncharacterized protein</fullName>
    </submittedName>
</protein>
<dbReference type="Proteomes" id="UP001469553">
    <property type="component" value="Unassembled WGS sequence"/>
</dbReference>